<proteinExistence type="predicted"/>
<dbReference type="GO" id="GO:0046872">
    <property type="term" value="F:metal ion binding"/>
    <property type="evidence" value="ECO:0007669"/>
    <property type="project" value="UniProtKB-KW"/>
</dbReference>
<evidence type="ECO:0000256" key="4">
    <source>
        <dbReference type="ARBA" id="ARBA00022519"/>
    </source>
</evidence>
<evidence type="ECO:0000256" key="2">
    <source>
        <dbReference type="ARBA" id="ARBA00022475"/>
    </source>
</evidence>
<evidence type="ECO:0000313" key="16">
    <source>
        <dbReference type="Proteomes" id="UP000218899"/>
    </source>
</evidence>
<dbReference type="PANTHER" id="PTHR42859:SF3">
    <property type="entry name" value="ION-TRANSLOCATING OXIDOREDUCTASE COMPLEX SUBUNIT B"/>
    <property type="match status" value="1"/>
</dbReference>
<feature type="region of interest" description="Disordered" evidence="12">
    <location>
        <begin position="173"/>
        <end position="217"/>
    </location>
</feature>
<evidence type="ECO:0000256" key="11">
    <source>
        <dbReference type="ARBA" id="ARBA00023136"/>
    </source>
</evidence>
<name>A0A1B4V710_9GAMM</name>
<evidence type="ECO:0000256" key="10">
    <source>
        <dbReference type="ARBA" id="ARBA00023014"/>
    </source>
</evidence>
<keyword evidence="7" id="KW-1278">Translocase</keyword>
<dbReference type="AlphaFoldDB" id="A0A1B4V710"/>
<dbReference type="PROSITE" id="PS51656">
    <property type="entry name" value="4FE4S"/>
    <property type="match status" value="1"/>
</dbReference>
<dbReference type="Gene3D" id="1.10.15.40">
    <property type="entry name" value="Electron transport complex subunit B, putative Fe-S cluster"/>
    <property type="match status" value="1"/>
</dbReference>
<dbReference type="EMBL" id="AP014936">
    <property type="protein sequence ID" value="BAU49308.1"/>
    <property type="molecule type" value="Genomic_DNA"/>
</dbReference>
<keyword evidence="1" id="KW-0813">Transport</keyword>
<evidence type="ECO:0000256" key="6">
    <source>
        <dbReference type="ARBA" id="ARBA00022737"/>
    </source>
</evidence>
<protein>
    <submittedName>
        <fullName evidence="15">Ferredoxin</fullName>
    </submittedName>
</protein>
<evidence type="ECO:0000256" key="8">
    <source>
        <dbReference type="ARBA" id="ARBA00022982"/>
    </source>
</evidence>
<evidence type="ECO:0000256" key="1">
    <source>
        <dbReference type="ARBA" id="ARBA00022448"/>
    </source>
</evidence>
<dbReference type="InterPro" id="IPR007202">
    <property type="entry name" value="4Fe-4S_dom"/>
</dbReference>
<keyword evidence="5" id="KW-0479">Metal-binding</keyword>
<dbReference type="InterPro" id="IPR017896">
    <property type="entry name" value="4Fe4S_Fe-S-bd"/>
</dbReference>
<keyword evidence="4" id="KW-0997">Cell inner membrane</keyword>
<evidence type="ECO:0000313" key="15">
    <source>
        <dbReference type="EMBL" id="BAU49308.1"/>
    </source>
</evidence>
<evidence type="ECO:0000259" key="14">
    <source>
        <dbReference type="PROSITE" id="PS51656"/>
    </source>
</evidence>
<keyword evidence="8" id="KW-0249">Electron transport</keyword>
<keyword evidence="6" id="KW-0677">Repeat</keyword>
<dbReference type="Pfam" id="PF04060">
    <property type="entry name" value="FeS"/>
    <property type="match status" value="1"/>
</dbReference>
<feature type="domain" description="4Fe-4S ferredoxin-type" evidence="13">
    <location>
        <begin position="108"/>
        <end position="136"/>
    </location>
</feature>
<dbReference type="InterPro" id="IPR010207">
    <property type="entry name" value="Elect_transpt_cplx_RnfB/RsxB"/>
</dbReference>
<keyword evidence="10" id="KW-0411">Iron-sulfur</keyword>
<evidence type="ECO:0000259" key="13">
    <source>
        <dbReference type="PROSITE" id="PS51379"/>
    </source>
</evidence>
<dbReference type="PROSITE" id="PS51379">
    <property type="entry name" value="4FE4S_FER_2"/>
    <property type="match status" value="2"/>
</dbReference>
<reference evidence="15 16" key="1">
    <citation type="submission" date="2015-08" db="EMBL/GenBank/DDBJ databases">
        <title>Complete genome sequence of Sulfurifustis variabilis.</title>
        <authorList>
            <person name="Miura A."/>
            <person name="Kojima H."/>
            <person name="Fukui M."/>
        </authorList>
    </citation>
    <scope>NUCLEOTIDE SEQUENCE [LARGE SCALE GENOMIC DNA]</scope>
    <source>
        <strain evidence="16">skN76</strain>
    </source>
</reference>
<keyword evidence="16" id="KW-1185">Reference proteome</keyword>
<evidence type="ECO:0000256" key="7">
    <source>
        <dbReference type="ARBA" id="ARBA00022967"/>
    </source>
</evidence>
<dbReference type="GO" id="GO:0009055">
    <property type="term" value="F:electron transfer activity"/>
    <property type="evidence" value="ECO:0007669"/>
    <property type="project" value="InterPro"/>
</dbReference>
<feature type="domain" description="4Fe-4S ferredoxin-type" evidence="13">
    <location>
        <begin position="77"/>
        <end position="106"/>
    </location>
</feature>
<keyword evidence="2" id="KW-1003">Cell membrane</keyword>
<gene>
    <name evidence="15" type="ORF">SVA_2760</name>
</gene>
<dbReference type="GO" id="GO:0051539">
    <property type="term" value="F:4 iron, 4 sulfur cluster binding"/>
    <property type="evidence" value="ECO:0007669"/>
    <property type="project" value="UniProtKB-KW"/>
</dbReference>
<dbReference type="KEGG" id="sva:SVA_2760"/>
<dbReference type="PANTHER" id="PTHR42859">
    <property type="entry name" value="OXIDOREDUCTASE"/>
    <property type="match status" value="1"/>
</dbReference>
<dbReference type="Gene3D" id="3.30.70.20">
    <property type="match status" value="1"/>
</dbReference>
<dbReference type="InterPro" id="IPR050294">
    <property type="entry name" value="RnfB_subfamily"/>
</dbReference>
<accession>A0A1B4V710</accession>
<dbReference type="Pfam" id="PF14697">
    <property type="entry name" value="Fer4_21"/>
    <property type="match status" value="1"/>
</dbReference>
<organism evidence="15 16">
    <name type="scientific">Sulfurifustis variabilis</name>
    <dbReference type="NCBI Taxonomy" id="1675686"/>
    <lineage>
        <taxon>Bacteria</taxon>
        <taxon>Pseudomonadati</taxon>
        <taxon>Pseudomonadota</taxon>
        <taxon>Gammaproteobacteria</taxon>
        <taxon>Acidiferrobacterales</taxon>
        <taxon>Acidiferrobacteraceae</taxon>
        <taxon>Sulfurifustis</taxon>
    </lineage>
</organism>
<dbReference type="InterPro" id="IPR017900">
    <property type="entry name" value="4Fe4S_Fe_S_CS"/>
</dbReference>
<evidence type="ECO:0000256" key="9">
    <source>
        <dbReference type="ARBA" id="ARBA00023004"/>
    </source>
</evidence>
<evidence type="ECO:0000256" key="12">
    <source>
        <dbReference type="SAM" id="MobiDB-lite"/>
    </source>
</evidence>
<dbReference type="RefSeq" id="WP_096461728.1">
    <property type="nucleotide sequence ID" value="NZ_AP014936.1"/>
</dbReference>
<evidence type="ECO:0000256" key="3">
    <source>
        <dbReference type="ARBA" id="ARBA00022485"/>
    </source>
</evidence>
<dbReference type="Proteomes" id="UP000218899">
    <property type="component" value="Chromosome"/>
</dbReference>
<keyword evidence="9" id="KW-0408">Iron</keyword>
<dbReference type="OrthoDB" id="9789936at2"/>
<evidence type="ECO:0000256" key="5">
    <source>
        <dbReference type="ARBA" id="ARBA00022723"/>
    </source>
</evidence>
<dbReference type="SUPFAM" id="SSF54862">
    <property type="entry name" value="4Fe-4S ferredoxins"/>
    <property type="match status" value="1"/>
</dbReference>
<keyword evidence="11" id="KW-0472">Membrane</keyword>
<sequence>MAPEDLVGRIDACLPQTQCTRCGYPRCRAYAEAVARGEADLNRCPPGGDYTLHSLARLLGVPPKPLDPGVGAPRPRVRAAVDEARCIGCRKCLDVCPVDAIVGSRRQMHTVIAPLCTGCELCVPPCPVDCILLVPAPPAAAAPWNEYARAEADEWRERTGSRLLRLGARRERVRRRSAEPTLADIPPPEQIRRDLEAALERSRQRRASARPRGTAPE</sequence>
<dbReference type="NCBIfam" id="TIGR01944">
    <property type="entry name" value="rnfB"/>
    <property type="match status" value="1"/>
</dbReference>
<feature type="domain" description="4Fe-4S" evidence="14">
    <location>
        <begin position="2"/>
        <end position="61"/>
    </location>
</feature>
<keyword evidence="3" id="KW-0004">4Fe-4S</keyword>
<dbReference type="PROSITE" id="PS00198">
    <property type="entry name" value="4FE4S_FER_1"/>
    <property type="match status" value="2"/>
</dbReference>
<feature type="compositionally biased region" description="Basic and acidic residues" evidence="12">
    <location>
        <begin position="190"/>
        <end position="202"/>
    </location>
</feature>